<dbReference type="EMBL" id="CP010975">
    <property type="protein sequence ID" value="AKE53183.1"/>
    <property type="molecule type" value="Genomic_DNA"/>
</dbReference>
<dbReference type="GO" id="GO:0008237">
    <property type="term" value="F:metallopeptidase activity"/>
    <property type="evidence" value="ECO:0007669"/>
    <property type="project" value="InterPro"/>
</dbReference>
<evidence type="ECO:0000313" key="1">
    <source>
        <dbReference type="EMBL" id="AKE53183.1"/>
    </source>
</evidence>
<reference evidence="1 2" key="1">
    <citation type="submission" date="2015-02" db="EMBL/GenBank/DDBJ databases">
        <title>Complete genome sequence of Kangiella geojedonensis strain YCS-5T.</title>
        <authorList>
            <person name="Kim K.M."/>
        </authorList>
    </citation>
    <scope>NUCLEOTIDE SEQUENCE [LARGE SCALE GENOMIC DNA]</scope>
    <source>
        <strain evidence="1 2">YCS-5</strain>
    </source>
</reference>
<dbReference type="KEGG" id="kge:TQ33_2261"/>
<dbReference type="SUPFAM" id="SSF55486">
    <property type="entry name" value="Metalloproteases ('zincins'), catalytic domain"/>
    <property type="match status" value="1"/>
</dbReference>
<keyword evidence="2" id="KW-1185">Reference proteome</keyword>
<dbReference type="STRING" id="914150.TQ33_2261"/>
<dbReference type="HOGENOM" id="CLU_044330_1_0_6"/>
<name>A0A0F6RDC7_9GAMM</name>
<dbReference type="PATRIC" id="fig|914150.5.peg.2291"/>
<dbReference type="RefSeq" id="WP_046562157.1">
    <property type="nucleotide sequence ID" value="NZ_CP010975.1"/>
</dbReference>
<gene>
    <name evidence="1" type="ORF">TQ33_2261</name>
</gene>
<accession>A0A0F6RDC7</accession>
<protein>
    <submittedName>
        <fullName evidence="1">Uncharacterized protein</fullName>
    </submittedName>
</protein>
<dbReference type="Proteomes" id="UP000034071">
    <property type="component" value="Chromosome"/>
</dbReference>
<sequence length="484" mass="51979">MKKLLLIAASAVLMNGCIYGTVKDANTGSGVYQAKVSVVKGSCSGNGCGFPEGTDSSGFYVFDAYGDRNGSANTKFITPASGEEAITFSVSKPGYISRTFYHKPDYQKVTYDGKTYYVSDAPLIYLCPYGSLDSDGDSICNSAENRYGTDPYNSDTDGDRLSDAAEIFGYDGVDIRYYGADPLRKTILIEADYYQAFKPDQAALDQVIQAFADAPVTNPDGSTGITLAIDLDDRIAASDEDSNLSPVWTDFDVLKNKYFKSRRSSLFHYALFVDQYNGGSSSGISRGIPAHDFIVSLGQWPTPGGTTQQQAGTLMHEFGHNLGLMHGGDENANRKLNYLSIMSYDYQMPGLTVDGTSGVVDFSRLKVNAISGNISEYSAMSGYGGTTETNLADYSVRRNGTWLSGTASSNLDVNNNGSLQSSVYVGYYNASQNDWDNITFAGGGSGGSIGDGHLGASALMSFGTFNSRSIPEYMVDSCMTPEDM</sequence>
<dbReference type="AlphaFoldDB" id="A0A0F6RDC7"/>
<evidence type="ECO:0000313" key="2">
    <source>
        <dbReference type="Proteomes" id="UP000034071"/>
    </source>
</evidence>
<organism evidence="1 2">
    <name type="scientific">Kangiella geojedonensis</name>
    <dbReference type="NCBI Taxonomy" id="914150"/>
    <lineage>
        <taxon>Bacteria</taxon>
        <taxon>Pseudomonadati</taxon>
        <taxon>Pseudomonadota</taxon>
        <taxon>Gammaproteobacteria</taxon>
        <taxon>Kangiellales</taxon>
        <taxon>Kangiellaceae</taxon>
        <taxon>Kangiella</taxon>
    </lineage>
</organism>
<dbReference type="OrthoDB" id="369088at2"/>
<dbReference type="Gene3D" id="3.40.390.10">
    <property type="entry name" value="Collagenase (Catalytic Domain)"/>
    <property type="match status" value="1"/>
</dbReference>
<proteinExistence type="predicted"/>
<dbReference type="InterPro" id="IPR024079">
    <property type="entry name" value="MetalloPept_cat_dom_sf"/>
</dbReference>